<evidence type="ECO:0000256" key="5">
    <source>
        <dbReference type="RuleBase" id="RU004106"/>
    </source>
</evidence>
<dbReference type="AlphaFoldDB" id="A0A161PJ27"/>
<keyword evidence="7" id="KW-0456">Lyase</keyword>
<dbReference type="NCBIfam" id="NF005800">
    <property type="entry name" value="PRK07650.1"/>
    <property type="match status" value="1"/>
</dbReference>
<keyword evidence="8" id="KW-1185">Reference proteome</keyword>
<dbReference type="Pfam" id="PF01063">
    <property type="entry name" value="Aminotran_4"/>
    <property type="match status" value="1"/>
</dbReference>
<dbReference type="RefSeq" id="WP_061947997.1">
    <property type="nucleotide sequence ID" value="NZ_LTAO01000008.1"/>
</dbReference>
<comment type="caution">
    <text evidence="7">The sequence shown here is derived from an EMBL/GenBank/DDBJ whole genome shotgun (WGS) entry which is preliminary data.</text>
</comment>
<dbReference type="GO" id="GO:0046394">
    <property type="term" value="P:carboxylic acid biosynthetic process"/>
    <property type="evidence" value="ECO:0007669"/>
    <property type="project" value="UniProtKB-ARBA"/>
</dbReference>
<dbReference type="PANTHER" id="PTHR42743">
    <property type="entry name" value="AMINO-ACID AMINOTRANSFERASE"/>
    <property type="match status" value="1"/>
</dbReference>
<dbReference type="InterPro" id="IPR050571">
    <property type="entry name" value="Class-IV_PLP-Dep_Aminotrnsfr"/>
</dbReference>
<dbReference type="GO" id="GO:0016829">
    <property type="term" value="F:lyase activity"/>
    <property type="evidence" value="ECO:0007669"/>
    <property type="project" value="UniProtKB-KW"/>
</dbReference>
<dbReference type="InterPro" id="IPR018300">
    <property type="entry name" value="Aminotrans_IV_CS"/>
</dbReference>
<comment type="subunit">
    <text evidence="3">Homodimer.</text>
</comment>
<dbReference type="Proteomes" id="UP000075806">
    <property type="component" value="Unassembled WGS sequence"/>
</dbReference>
<dbReference type="GO" id="GO:0005829">
    <property type="term" value="C:cytosol"/>
    <property type="evidence" value="ECO:0007669"/>
    <property type="project" value="TreeGrafter"/>
</dbReference>
<name>A0A161PJ27_9BACI</name>
<dbReference type="PROSITE" id="PS00770">
    <property type="entry name" value="AA_TRANSFER_CLASS_4"/>
    <property type="match status" value="1"/>
</dbReference>
<dbReference type="Gene3D" id="3.20.10.10">
    <property type="entry name" value="D-amino Acid Aminotransferase, subunit A, domain 2"/>
    <property type="match status" value="1"/>
</dbReference>
<dbReference type="CDD" id="cd00449">
    <property type="entry name" value="PLPDE_IV"/>
    <property type="match status" value="1"/>
</dbReference>
<dbReference type="InterPro" id="IPR001544">
    <property type="entry name" value="Aminotrans_IV"/>
</dbReference>
<dbReference type="InterPro" id="IPR043132">
    <property type="entry name" value="BCAT-like_C"/>
</dbReference>
<accession>A0A161PJ27</accession>
<dbReference type="PANTHER" id="PTHR42743:SF11">
    <property type="entry name" value="AMINODEOXYCHORISMATE LYASE"/>
    <property type="match status" value="1"/>
</dbReference>
<organism evidence="7 8">
    <name type="scientific">Alkalihalobacillus trypoxylicola</name>
    <dbReference type="NCBI Taxonomy" id="519424"/>
    <lineage>
        <taxon>Bacteria</taxon>
        <taxon>Bacillati</taxon>
        <taxon>Bacillota</taxon>
        <taxon>Bacilli</taxon>
        <taxon>Bacillales</taxon>
        <taxon>Bacillaceae</taxon>
        <taxon>Alkalihalobacillus</taxon>
    </lineage>
</organism>
<comment type="cofactor">
    <cofactor evidence="1 6">
        <name>pyridoxal 5'-phosphate</name>
        <dbReference type="ChEBI" id="CHEBI:597326"/>
    </cofactor>
</comment>
<reference evidence="7" key="1">
    <citation type="submission" date="2016-02" db="EMBL/GenBank/DDBJ databases">
        <title>Genome sequence of Bacillus trypoxylicola KCTC 13244(T).</title>
        <authorList>
            <person name="Jeong H."/>
            <person name="Park S.-H."/>
            <person name="Choi S.-K."/>
        </authorList>
    </citation>
    <scope>NUCLEOTIDE SEQUENCE [LARGE SCALE GENOMIC DNA]</scope>
    <source>
        <strain evidence="7">KCTC 13244</strain>
    </source>
</reference>
<dbReference type="FunFam" id="3.20.10.10:FF:000002">
    <property type="entry name" value="D-alanine aminotransferase"/>
    <property type="match status" value="1"/>
</dbReference>
<evidence type="ECO:0000256" key="2">
    <source>
        <dbReference type="ARBA" id="ARBA00009320"/>
    </source>
</evidence>
<dbReference type="SUPFAM" id="SSF56752">
    <property type="entry name" value="D-aminoacid aminotransferase-like PLP-dependent enzymes"/>
    <property type="match status" value="1"/>
</dbReference>
<proteinExistence type="inferred from homology"/>
<dbReference type="STRING" id="519424.AZF04_17315"/>
<gene>
    <name evidence="7" type="ORF">AZF04_17315</name>
</gene>
<evidence type="ECO:0000256" key="3">
    <source>
        <dbReference type="ARBA" id="ARBA00011738"/>
    </source>
</evidence>
<dbReference type="EMBL" id="LTAO01000008">
    <property type="protein sequence ID" value="KYG33325.1"/>
    <property type="molecule type" value="Genomic_DNA"/>
</dbReference>
<dbReference type="InterPro" id="IPR043131">
    <property type="entry name" value="BCAT-like_N"/>
</dbReference>
<evidence type="ECO:0000256" key="1">
    <source>
        <dbReference type="ARBA" id="ARBA00001933"/>
    </source>
</evidence>
<dbReference type="GO" id="GO:0008652">
    <property type="term" value="P:amino acid biosynthetic process"/>
    <property type="evidence" value="ECO:0007669"/>
    <property type="project" value="UniProtKB-ARBA"/>
</dbReference>
<evidence type="ECO:0000313" key="8">
    <source>
        <dbReference type="Proteomes" id="UP000075806"/>
    </source>
</evidence>
<evidence type="ECO:0000256" key="6">
    <source>
        <dbReference type="RuleBase" id="RU004516"/>
    </source>
</evidence>
<dbReference type="Gene3D" id="3.30.470.10">
    <property type="match status" value="1"/>
</dbReference>
<sequence>MFVYFNGQVIEDNEAKISIFDHGYLYGLGLFETFAVYDGHPFLLDDHFKRLQKGLHELGIDWTYDKEKVMSILRELMVSNGLKDAYIRWNVSAGVKPVGVFDETYNEPSVSAFAKPLPQSSNKPRKVEILDIRRNTPEGKQRMKSFHYMNNLLAKRELLDRNSSAEGLFLTGDGYLAEGIVTNLFFVKNHVVHTPSIETGILDGVTRRFLISLLKKAHVNVKEGFYTVDDLKGANEAFITNSIQELIPIELDGVDLEMEGKYFTYLKKEYQHFKHFLWSRDEI</sequence>
<evidence type="ECO:0000256" key="4">
    <source>
        <dbReference type="ARBA" id="ARBA00022898"/>
    </source>
</evidence>
<keyword evidence="4 6" id="KW-0663">Pyridoxal phosphate</keyword>
<comment type="similarity">
    <text evidence="2 5">Belongs to the class-IV pyridoxal-phosphate-dependent aminotransferase family.</text>
</comment>
<dbReference type="OrthoDB" id="9805628at2"/>
<dbReference type="InterPro" id="IPR036038">
    <property type="entry name" value="Aminotransferase-like"/>
</dbReference>
<evidence type="ECO:0000313" key="7">
    <source>
        <dbReference type="EMBL" id="KYG33325.1"/>
    </source>
</evidence>
<protein>
    <submittedName>
        <fullName evidence="7">4-amino-4-deoxychorismate lyase</fullName>
    </submittedName>
</protein>